<feature type="transmembrane region" description="Helical" evidence="1">
    <location>
        <begin position="6"/>
        <end position="26"/>
    </location>
</feature>
<keyword evidence="1" id="KW-0812">Transmembrane</keyword>
<dbReference type="AlphaFoldDB" id="A0A1T5DB69"/>
<organism evidence="2 3">
    <name type="scientific">Daejeonella lutea</name>
    <dbReference type="NCBI Taxonomy" id="572036"/>
    <lineage>
        <taxon>Bacteria</taxon>
        <taxon>Pseudomonadati</taxon>
        <taxon>Bacteroidota</taxon>
        <taxon>Sphingobacteriia</taxon>
        <taxon>Sphingobacteriales</taxon>
        <taxon>Sphingobacteriaceae</taxon>
        <taxon>Daejeonella</taxon>
    </lineage>
</organism>
<evidence type="ECO:0000313" key="3">
    <source>
        <dbReference type="Proteomes" id="UP000189981"/>
    </source>
</evidence>
<keyword evidence="1" id="KW-0472">Membrane</keyword>
<protein>
    <submittedName>
        <fullName evidence="2">Uncharacterized protein</fullName>
    </submittedName>
</protein>
<sequence>MGPFMQFAALVLLFIWVIYLLTARLLHSKDLIWAHVLLTIAASVIFLAVICSGFTGIVTPDGNVMESSGFVIGATSPMLIIALGQVIYFINLFQGLIKKKS</sequence>
<proteinExistence type="predicted"/>
<keyword evidence="3" id="KW-1185">Reference proteome</keyword>
<feature type="transmembrane region" description="Helical" evidence="1">
    <location>
        <begin position="70"/>
        <end position="93"/>
    </location>
</feature>
<accession>A0A1T5DB69</accession>
<keyword evidence="1" id="KW-1133">Transmembrane helix</keyword>
<evidence type="ECO:0000256" key="1">
    <source>
        <dbReference type="SAM" id="Phobius"/>
    </source>
</evidence>
<dbReference type="STRING" id="572036.SAMN05661099_2266"/>
<reference evidence="3" key="1">
    <citation type="submission" date="2017-02" db="EMBL/GenBank/DDBJ databases">
        <authorList>
            <person name="Varghese N."/>
            <person name="Submissions S."/>
        </authorList>
    </citation>
    <scope>NUCLEOTIDE SEQUENCE [LARGE SCALE GENOMIC DNA]</scope>
    <source>
        <strain evidence="3">DSM 22385</strain>
    </source>
</reference>
<dbReference type="Proteomes" id="UP000189981">
    <property type="component" value="Unassembled WGS sequence"/>
</dbReference>
<name>A0A1T5DB69_9SPHI</name>
<feature type="transmembrane region" description="Helical" evidence="1">
    <location>
        <begin position="33"/>
        <end position="58"/>
    </location>
</feature>
<gene>
    <name evidence="2" type="ORF">SAMN05661099_2266</name>
</gene>
<evidence type="ECO:0000313" key="2">
    <source>
        <dbReference type="EMBL" id="SKB68915.1"/>
    </source>
</evidence>
<dbReference type="EMBL" id="FUYR01000002">
    <property type="protein sequence ID" value="SKB68915.1"/>
    <property type="molecule type" value="Genomic_DNA"/>
</dbReference>